<protein>
    <submittedName>
        <fullName evidence="2">Uncharacterized protein</fullName>
    </submittedName>
</protein>
<dbReference type="WBParaSite" id="nRc.2.0.1.t09245-RA">
    <property type="protein sequence ID" value="nRc.2.0.1.t09245-RA"/>
    <property type="gene ID" value="nRc.2.0.1.g09245"/>
</dbReference>
<dbReference type="AlphaFoldDB" id="A0A915I5W1"/>
<proteinExistence type="predicted"/>
<evidence type="ECO:0000313" key="1">
    <source>
        <dbReference type="Proteomes" id="UP000887565"/>
    </source>
</evidence>
<dbReference type="Proteomes" id="UP000887565">
    <property type="component" value="Unplaced"/>
</dbReference>
<reference evidence="2" key="1">
    <citation type="submission" date="2022-11" db="UniProtKB">
        <authorList>
            <consortium name="WormBaseParasite"/>
        </authorList>
    </citation>
    <scope>IDENTIFICATION</scope>
</reference>
<accession>A0A915I5W1</accession>
<name>A0A915I5W1_ROMCU</name>
<sequence length="64" mass="7230">MAEKVAATDEHLSAAFKIAVRNERRSIRRTTSVAARFVSLIAISTAEKLHKLLPEQFVHQLNEE</sequence>
<evidence type="ECO:0000313" key="2">
    <source>
        <dbReference type="WBParaSite" id="nRc.2.0.1.t09245-RA"/>
    </source>
</evidence>
<keyword evidence="1" id="KW-1185">Reference proteome</keyword>
<organism evidence="1 2">
    <name type="scientific">Romanomermis culicivorax</name>
    <name type="common">Nematode worm</name>
    <dbReference type="NCBI Taxonomy" id="13658"/>
    <lineage>
        <taxon>Eukaryota</taxon>
        <taxon>Metazoa</taxon>
        <taxon>Ecdysozoa</taxon>
        <taxon>Nematoda</taxon>
        <taxon>Enoplea</taxon>
        <taxon>Dorylaimia</taxon>
        <taxon>Mermithida</taxon>
        <taxon>Mermithoidea</taxon>
        <taxon>Mermithidae</taxon>
        <taxon>Romanomermis</taxon>
    </lineage>
</organism>